<dbReference type="RefSeq" id="WP_346013927.1">
    <property type="nucleotide sequence ID" value="NZ_JAQYXP010000010.1"/>
</dbReference>
<organism evidence="1 2">
    <name type="scientific">Methylobacterium ajmalii</name>
    <dbReference type="NCBI Taxonomy" id="2738439"/>
    <lineage>
        <taxon>Bacteria</taxon>
        <taxon>Pseudomonadati</taxon>
        <taxon>Pseudomonadota</taxon>
        <taxon>Alphaproteobacteria</taxon>
        <taxon>Hyphomicrobiales</taxon>
        <taxon>Methylobacteriaceae</taxon>
        <taxon>Methylobacterium</taxon>
    </lineage>
</organism>
<keyword evidence="2" id="KW-1185">Reference proteome</keyword>
<dbReference type="Proteomes" id="UP001407347">
    <property type="component" value="Unassembled WGS sequence"/>
</dbReference>
<comment type="caution">
    <text evidence="1">The sequence shown here is derived from an EMBL/GenBank/DDBJ whole genome shotgun (WGS) entry which is preliminary data.</text>
</comment>
<proteinExistence type="predicted"/>
<dbReference type="EMBL" id="JAQYXP010000010">
    <property type="protein sequence ID" value="MEN3238980.1"/>
    <property type="molecule type" value="Genomic_DNA"/>
</dbReference>
<accession>A0ABV0A746</accession>
<evidence type="ECO:0000313" key="1">
    <source>
        <dbReference type="EMBL" id="MEN3238980.1"/>
    </source>
</evidence>
<name>A0ABV0A746_9HYPH</name>
<gene>
    <name evidence="1" type="ORF">PUR29_36705</name>
</gene>
<sequence length="101" mass="11773">MKRVEHFGLQAGEDEKQNYRVTELEVRVRELEHIVHALLRDRTHQEFADAWLSTAGGEPYTFTPNVNMIKDRGKRIAADLDRWPEAQKWSPPAWAEAETDD</sequence>
<evidence type="ECO:0000313" key="2">
    <source>
        <dbReference type="Proteomes" id="UP001407347"/>
    </source>
</evidence>
<protein>
    <submittedName>
        <fullName evidence="1">Uncharacterized protein</fullName>
    </submittedName>
</protein>
<reference evidence="1 2" key="1">
    <citation type="journal article" date="2023" name="PLoS ONE">
        <title>Complete genome assembly of Hawai'i environmental nontuberculous mycobacteria reveals unexpected co-isolation with methylobacteria.</title>
        <authorList>
            <person name="Hendrix J."/>
            <person name="Epperson L.E."/>
            <person name="Tong E.I."/>
            <person name="Chan Y.L."/>
            <person name="Hasan N.A."/>
            <person name="Dawrs S.N."/>
            <person name="Norton G.J."/>
            <person name="Virdi R."/>
            <person name="Crooks J.L."/>
            <person name="Chan E.D."/>
            <person name="Honda J.R."/>
            <person name="Strong M."/>
        </authorList>
    </citation>
    <scope>NUCLEOTIDE SEQUENCE [LARGE SCALE GENOMIC DNA]</scope>
    <source>
        <strain evidence="1 2">NJH_HI04-1</strain>
    </source>
</reference>